<protein>
    <submittedName>
        <fullName evidence="2">Uncharacterized protein</fullName>
    </submittedName>
</protein>
<dbReference type="EMBL" id="WJEC01006485">
    <property type="protein sequence ID" value="KAF7472751.1"/>
    <property type="molecule type" value="Genomic_DNA"/>
</dbReference>
<evidence type="ECO:0000313" key="3">
    <source>
        <dbReference type="Proteomes" id="UP000335636"/>
    </source>
</evidence>
<accession>A0A5E4DCE0</accession>
<dbReference type="Proteomes" id="UP000335636">
    <property type="component" value="Unassembled WGS sequence"/>
</dbReference>
<organism evidence="2 3">
    <name type="scientific">Marmota monax</name>
    <name type="common">Woodchuck</name>
    <dbReference type="NCBI Taxonomy" id="9995"/>
    <lineage>
        <taxon>Eukaryota</taxon>
        <taxon>Metazoa</taxon>
        <taxon>Chordata</taxon>
        <taxon>Craniata</taxon>
        <taxon>Vertebrata</taxon>
        <taxon>Euteleostomi</taxon>
        <taxon>Mammalia</taxon>
        <taxon>Eutheria</taxon>
        <taxon>Euarchontoglires</taxon>
        <taxon>Glires</taxon>
        <taxon>Rodentia</taxon>
        <taxon>Sciuromorpha</taxon>
        <taxon>Sciuridae</taxon>
        <taxon>Xerinae</taxon>
        <taxon>Marmotini</taxon>
        <taxon>Marmota</taxon>
    </lineage>
</organism>
<reference evidence="2 3" key="1">
    <citation type="submission" date="2019-04" db="EMBL/GenBank/DDBJ databases">
        <authorList>
            <person name="Alioto T."/>
            <person name="Alioto T."/>
        </authorList>
    </citation>
    <scope>NUCLEOTIDE SEQUENCE [LARGE SCALE GENOMIC DNA]</scope>
</reference>
<dbReference type="EMBL" id="CABDUW010005109">
    <property type="protein sequence ID" value="VTJ90802.1"/>
    <property type="molecule type" value="Genomic_DNA"/>
</dbReference>
<proteinExistence type="predicted"/>
<gene>
    <name evidence="1" type="ORF">GHT09_016435</name>
    <name evidence="2" type="ORF">MONAX_5E006133</name>
</gene>
<sequence>MVNKMYTVNCTLNKKKSLGYSFRLFSIIRSLLRRRNYHHSEIICCDQHSQTGGSGEGPWGIRKYRDSHMHILQIKLASGGALLSDGEADLESYTSNIYLCMSHYLDKDMQALFFILRLSHMRSYGGWKFHGSAGLG</sequence>
<evidence type="ECO:0000313" key="1">
    <source>
        <dbReference type="EMBL" id="KAF7472751.1"/>
    </source>
</evidence>
<reference evidence="1" key="2">
    <citation type="submission" date="2020-08" db="EMBL/GenBank/DDBJ databases">
        <authorList>
            <person name="Shumante A."/>
            <person name="Zimin A.V."/>
            <person name="Puiu D."/>
            <person name="Salzberg S.L."/>
        </authorList>
    </citation>
    <scope>NUCLEOTIDE SEQUENCE</scope>
    <source>
        <strain evidence="1">WC2-LM</strain>
        <tissue evidence="1">Liver</tissue>
    </source>
</reference>
<name>A0A5E4DCE0_MARMO</name>
<dbReference type="Proteomes" id="UP000662637">
    <property type="component" value="Unassembled WGS sequence"/>
</dbReference>
<keyword evidence="3" id="KW-1185">Reference proteome</keyword>
<dbReference type="AlphaFoldDB" id="A0A5E4DCE0"/>
<evidence type="ECO:0000313" key="2">
    <source>
        <dbReference type="EMBL" id="VTJ90802.1"/>
    </source>
</evidence>